<evidence type="ECO:0000256" key="1">
    <source>
        <dbReference type="ARBA" id="ARBA00005125"/>
    </source>
</evidence>
<dbReference type="CDD" id="cd05252">
    <property type="entry name" value="CDP_GD_SDR_e"/>
    <property type="match status" value="1"/>
</dbReference>
<dbReference type="Gene3D" id="3.40.50.720">
    <property type="entry name" value="NAD(P)-binding Rossmann-like Domain"/>
    <property type="match status" value="1"/>
</dbReference>
<dbReference type="InterPro" id="IPR001509">
    <property type="entry name" value="Epimerase_deHydtase"/>
</dbReference>
<dbReference type="InterPro" id="IPR036291">
    <property type="entry name" value="NAD(P)-bd_dom_sf"/>
</dbReference>
<evidence type="ECO:0000256" key="2">
    <source>
        <dbReference type="ARBA" id="ARBA00007637"/>
    </source>
</evidence>
<dbReference type="PROSITE" id="PS00061">
    <property type="entry name" value="ADH_SHORT"/>
    <property type="match status" value="1"/>
</dbReference>
<sequence>MMIDPTFWRGRRVLLTGHTGFKGSWLSLWLRDMGAVVTGLALPPESRPNLHGLLGESLPDTEICDLRDRLAVTAAVLRAEPEIVLHLAAQPLVRAGYRDPVGTFETNVQGTVHVLDVLRAVETVKAIVVVTTDKVYENPETARPFVESDPLGGHDPYSASKAAAEIVAASYRASFFAPRGVGLATARAGNVIGGGDWAQDRIVPDAVRAWSLQRAIEVRRPAAVRPWQHVLEPLAGYLALAERLYAGGLAHAAFNFGPDPDNAATVADLLAVASRAFGGGEVSLGTEAGPHEAGYLLLDSSRARDHLGYRPLWNFEETVVRTMGWYRRLAAGEAAIDLCRADIADYLTQMAETPSQRGAA</sequence>
<keyword evidence="4" id="KW-0456">Lyase</keyword>
<dbReference type="Pfam" id="PF01370">
    <property type="entry name" value="Epimerase"/>
    <property type="match status" value="1"/>
</dbReference>
<comment type="pathway">
    <text evidence="1">Bacterial outer membrane biogenesis; LPS O-antigen biosynthesis.</text>
</comment>
<dbReference type="NCBIfam" id="TIGR02622">
    <property type="entry name" value="CDP_4_6_dhtase"/>
    <property type="match status" value="1"/>
</dbReference>
<dbReference type="InterPro" id="IPR020904">
    <property type="entry name" value="Sc_DH/Rdtase_CS"/>
</dbReference>
<dbReference type="EMBL" id="JAUSWH010000011">
    <property type="protein sequence ID" value="MDQ0456935.1"/>
    <property type="molecule type" value="Genomic_DNA"/>
</dbReference>
<dbReference type="GO" id="GO:0047733">
    <property type="term" value="F:CDP-glucose 4,6-dehydratase activity"/>
    <property type="evidence" value="ECO:0007669"/>
    <property type="project" value="UniProtKB-EC"/>
</dbReference>
<dbReference type="PANTHER" id="PTHR43000">
    <property type="entry name" value="DTDP-D-GLUCOSE 4,6-DEHYDRATASE-RELATED"/>
    <property type="match status" value="1"/>
</dbReference>
<comment type="similarity">
    <text evidence="2">Belongs to the NAD(P)-dependent epimerase/dehydratase family.</text>
</comment>
<evidence type="ECO:0000313" key="5">
    <source>
        <dbReference type="Proteomes" id="UP001235269"/>
    </source>
</evidence>
<protein>
    <submittedName>
        <fullName evidence="4">CDP-glucose 4,6-dehydratase</fullName>
        <ecNumber evidence="4">4.2.1.45</ecNumber>
    </submittedName>
</protein>
<organism evidence="4 5">
    <name type="scientific">Rhizobium paknamense</name>
    <dbReference type="NCBI Taxonomy" id="1206817"/>
    <lineage>
        <taxon>Bacteria</taxon>
        <taxon>Pseudomonadati</taxon>
        <taxon>Pseudomonadota</taxon>
        <taxon>Alphaproteobacteria</taxon>
        <taxon>Hyphomicrobiales</taxon>
        <taxon>Rhizobiaceae</taxon>
        <taxon>Rhizobium/Agrobacterium group</taxon>
        <taxon>Rhizobium</taxon>
    </lineage>
</organism>
<dbReference type="EC" id="4.2.1.45" evidence="4"/>
<name>A0ABU0IHR5_9HYPH</name>
<gene>
    <name evidence="4" type="ORF">QO005_003280</name>
</gene>
<dbReference type="InterPro" id="IPR013445">
    <property type="entry name" value="CDP_4_6_deHydtase"/>
</dbReference>
<reference evidence="4 5" key="1">
    <citation type="submission" date="2023-07" db="EMBL/GenBank/DDBJ databases">
        <title>Genomic Encyclopedia of Type Strains, Phase IV (KMG-IV): sequencing the most valuable type-strain genomes for metagenomic binning, comparative biology and taxonomic classification.</title>
        <authorList>
            <person name="Goeker M."/>
        </authorList>
    </citation>
    <scope>NUCLEOTIDE SEQUENCE [LARGE SCALE GENOMIC DNA]</scope>
    <source>
        <strain evidence="4 5">DSM 100301</strain>
    </source>
</reference>
<feature type="domain" description="NAD-dependent epimerase/dehydratase" evidence="3">
    <location>
        <begin position="13"/>
        <end position="247"/>
    </location>
</feature>
<dbReference type="Gene3D" id="3.90.25.10">
    <property type="entry name" value="UDP-galactose 4-epimerase, domain 1"/>
    <property type="match status" value="1"/>
</dbReference>
<evidence type="ECO:0000259" key="3">
    <source>
        <dbReference type="Pfam" id="PF01370"/>
    </source>
</evidence>
<proteinExistence type="inferred from homology"/>
<keyword evidence="5" id="KW-1185">Reference proteome</keyword>
<dbReference type="Proteomes" id="UP001235269">
    <property type="component" value="Unassembled WGS sequence"/>
</dbReference>
<comment type="caution">
    <text evidence="4">The sequence shown here is derived from an EMBL/GenBank/DDBJ whole genome shotgun (WGS) entry which is preliminary data.</text>
</comment>
<evidence type="ECO:0000313" key="4">
    <source>
        <dbReference type="EMBL" id="MDQ0456935.1"/>
    </source>
</evidence>
<dbReference type="SUPFAM" id="SSF51735">
    <property type="entry name" value="NAD(P)-binding Rossmann-fold domains"/>
    <property type="match status" value="1"/>
</dbReference>
<accession>A0ABU0IHR5</accession>
<dbReference type="RefSeq" id="WP_307159120.1">
    <property type="nucleotide sequence ID" value="NZ_JAUSWH010000011.1"/>
</dbReference>